<accession>A0A073IKJ8</accession>
<reference evidence="2 3" key="1">
    <citation type="submission" date="2014-01" db="EMBL/GenBank/DDBJ databases">
        <title>Sulfitobacter donghicola JCM 14565 Genome Sequencing.</title>
        <authorList>
            <person name="Lai Q."/>
            <person name="Hong Z."/>
        </authorList>
    </citation>
    <scope>NUCLEOTIDE SEQUENCE [LARGE SCALE GENOMIC DNA]</scope>
    <source>
        <strain evidence="2 3">JCM 14565</strain>
    </source>
</reference>
<proteinExistence type="predicted"/>
<dbReference type="EMBL" id="JAMC01000002">
    <property type="protein sequence ID" value="KEJ90294.1"/>
    <property type="molecule type" value="Genomic_DNA"/>
</dbReference>
<organism evidence="2 3">
    <name type="scientific">Sulfitobacter donghicola DSW-25 = KCTC 12864 = JCM 14565</name>
    <dbReference type="NCBI Taxonomy" id="1300350"/>
    <lineage>
        <taxon>Bacteria</taxon>
        <taxon>Pseudomonadati</taxon>
        <taxon>Pseudomonadota</taxon>
        <taxon>Alphaproteobacteria</taxon>
        <taxon>Rhodobacterales</taxon>
        <taxon>Roseobacteraceae</taxon>
        <taxon>Sulfitobacter</taxon>
    </lineage>
</organism>
<gene>
    <name evidence="2" type="ORF">DSW25_08875</name>
</gene>
<feature type="signal peptide" evidence="1">
    <location>
        <begin position="1"/>
        <end position="19"/>
    </location>
</feature>
<protein>
    <submittedName>
        <fullName evidence="2">Ferrochelatase</fullName>
    </submittedName>
</protein>
<dbReference type="STRING" id="1300350.Z948_231"/>
<keyword evidence="1" id="KW-0732">Signal</keyword>
<dbReference type="eggNOG" id="ENOG50313GV">
    <property type="taxonomic scope" value="Bacteria"/>
</dbReference>
<feature type="chain" id="PRO_5001691640" evidence="1">
    <location>
        <begin position="20"/>
        <end position="60"/>
    </location>
</feature>
<evidence type="ECO:0000256" key="1">
    <source>
        <dbReference type="SAM" id="SignalP"/>
    </source>
</evidence>
<dbReference type="AlphaFoldDB" id="A0A073IKJ8"/>
<comment type="caution">
    <text evidence="2">The sequence shown here is derived from an EMBL/GenBank/DDBJ whole genome shotgun (WGS) entry which is preliminary data.</text>
</comment>
<name>A0A073IKJ8_9RHOB</name>
<evidence type="ECO:0000313" key="2">
    <source>
        <dbReference type="EMBL" id="KEJ90294.1"/>
    </source>
</evidence>
<dbReference type="RefSeq" id="WP_025057741.1">
    <property type="nucleotide sequence ID" value="NZ_JAMC01000002.1"/>
</dbReference>
<evidence type="ECO:0000313" key="3">
    <source>
        <dbReference type="Proteomes" id="UP000027734"/>
    </source>
</evidence>
<keyword evidence="3" id="KW-1185">Reference proteome</keyword>
<dbReference type="Proteomes" id="UP000027734">
    <property type="component" value="Unassembled WGS sequence"/>
</dbReference>
<sequence>MKPIVALLAFAALTSTATAGSLADPVIEAPVIVEDASSSSSGTLSVALLGLLLSLPLLTD</sequence>